<feature type="domain" description="Calcineurin-like phosphoesterase" evidence="3">
    <location>
        <begin position="6"/>
        <end position="206"/>
    </location>
</feature>
<name>A0A948TK64_9LACO</name>
<keyword evidence="2" id="KW-0547">Nucleotide-binding</keyword>
<comment type="caution">
    <text evidence="5">The sequence shown here is derived from an EMBL/GenBank/DDBJ whole genome shotgun (WGS) entry which is preliminary data.</text>
</comment>
<dbReference type="PANTHER" id="PTHR11575">
    <property type="entry name" value="5'-NUCLEOTIDASE-RELATED"/>
    <property type="match status" value="1"/>
</dbReference>
<sequence>MEETIHILHTNDIHSHLANWPRIKNFLLTKKQQYLQQGDVVLLFDDGDMIDRVHPLTEATMGQANIKLMNTIGYTAATIGNNEGIGLSHHNLMHLYDQANFPIILANLFDKKTQQRPVFAQPYRIITTDTGTRIALIGMTAPYPRAYQPNGWQTTDVDQTLPSLLMTLQGKYDLLIMLSHLGIDDDRYIAQHYPQINLIIGGHTHHLFRNGEMVNHTLLTAAEKYGHYVGEVTITMNNHQINTMRAQTHIITALPVVANEQALTTNWQQQGQQLLAQHIVAKLPYSLDMDWHAEHPMINTALAALRWYGHSDAAILNSGLFLRSLSVGNVTYADIHAQLPHAMHLINVKLRGIDLWRLVMEMEKNRRFLRRYPMKGMGFRGKIFGEIIYSGLRVNMDTKTVYWHEQPLDMSCIYQFTTVDNFAFIPYFPTIEIMSEITILFPDFLREVVAQYLTQQYPPLS</sequence>
<evidence type="ECO:0000259" key="4">
    <source>
        <dbReference type="Pfam" id="PF02872"/>
    </source>
</evidence>
<dbReference type="GO" id="GO:0000166">
    <property type="term" value="F:nucleotide binding"/>
    <property type="evidence" value="ECO:0007669"/>
    <property type="project" value="UniProtKB-KW"/>
</dbReference>
<proteinExistence type="inferred from homology"/>
<evidence type="ECO:0000259" key="3">
    <source>
        <dbReference type="Pfam" id="PF00149"/>
    </source>
</evidence>
<feature type="domain" description="5'-Nucleotidase C-terminal" evidence="4">
    <location>
        <begin position="290"/>
        <end position="400"/>
    </location>
</feature>
<evidence type="ECO:0000313" key="5">
    <source>
        <dbReference type="EMBL" id="MBU3851907.1"/>
    </source>
</evidence>
<dbReference type="Gene3D" id="3.60.21.10">
    <property type="match status" value="1"/>
</dbReference>
<dbReference type="Gene3D" id="3.90.780.10">
    <property type="entry name" value="5'-Nucleotidase, C-terminal domain"/>
    <property type="match status" value="1"/>
</dbReference>
<dbReference type="InterPro" id="IPR006179">
    <property type="entry name" value="5_nucleotidase/apyrase"/>
</dbReference>
<dbReference type="PANTHER" id="PTHR11575:SF23">
    <property type="entry name" value="5-NUCLEOTIDASE FAMILY PROTEIN"/>
    <property type="match status" value="1"/>
</dbReference>
<keyword evidence="1" id="KW-0732">Signal</keyword>
<dbReference type="Pfam" id="PF02872">
    <property type="entry name" value="5_nucleotid_C"/>
    <property type="match status" value="1"/>
</dbReference>
<accession>A0A948TK64</accession>
<evidence type="ECO:0000313" key="6">
    <source>
        <dbReference type="Proteomes" id="UP000777303"/>
    </source>
</evidence>
<protein>
    <submittedName>
        <fullName evidence="5">Metallophosphoesterase</fullName>
    </submittedName>
</protein>
<reference evidence="5" key="2">
    <citation type="submission" date="2021-04" db="EMBL/GenBank/DDBJ databases">
        <authorList>
            <person name="Gilroy R."/>
        </authorList>
    </citation>
    <scope>NUCLEOTIDE SEQUENCE</scope>
    <source>
        <strain evidence="5">F6-6636</strain>
    </source>
</reference>
<dbReference type="GO" id="GO:0008253">
    <property type="term" value="F:5'-nucleotidase activity"/>
    <property type="evidence" value="ECO:0007669"/>
    <property type="project" value="TreeGrafter"/>
</dbReference>
<dbReference type="GO" id="GO:0046872">
    <property type="term" value="F:metal ion binding"/>
    <property type="evidence" value="ECO:0007669"/>
    <property type="project" value="InterPro"/>
</dbReference>
<dbReference type="InterPro" id="IPR029052">
    <property type="entry name" value="Metallo-depent_PP-like"/>
</dbReference>
<dbReference type="CDD" id="cd00845">
    <property type="entry name" value="MPP_UshA_N_like"/>
    <property type="match status" value="1"/>
</dbReference>
<evidence type="ECO:0000256" key="2">
    <source>
        <dbReference type="RuleBase" id="RU362119"/>
    </source>
</evidence>
<dbReference type="PIRSF" id="PIRSF036361">
    <property type="entry name" value="YunD"/>
    <property type="match status" value="1"/>
</dbReference>
<dbReference type="SUPFAM" id="SSF55816">
    <property type="entry name" value="5'-nucleotidase (syn. UDP-sugar hydrolase), C-terminal domain"/>
    <property type="match status" value="1"/>
</dbReference>
<gene>
    <name evidence="5" type="ORF">H9901_04325</name>
</gene>
<dbReference type="EMBL" id="JAHLFS010000052">
    <property type="protein sequence ID" value="MBU3851907.1"/>
    <property type="molecule type" value="Genomic_DNA"/>
</dbReference>
<dbReference type="AlphaFoldDB" id="A0A948TK64"/>
<keyword evidence="2" id="KW-0378">Hydrolase</keyword>
<dbReference type="InterPro" id="IPR036907">
    <property type="entry name" value="5'-Nucleotdase_C_sf"/>
</dbReference>
<dbReference type="Proteomes" id="UP000777303">
    <property type="component" value="Unassembled WGS sequence"/>
</dbReference>
<dbReference type="PRINTS" id="PR01607">
    <property type="entry name" value="APYRASEFAMLY"/>
</dbReference>
<dbReference type="GO" id="GO:0008768">
    <property type="term" value="F:UDP-sugar diphosphatase activity"/>
    <property type="evidence" value="ECO:0007669"/>
    <property type="project" value="TreeGrafter"/>
</dbReference>
<dbReference type="Pfam" id="PF00149">
    <property type="entry name" value="Metallophos"/>
    <property type="match status" value="1"/>
</dbReference>
<reference evidence="5" key="1">
    <citation type="journal article" date="2021" name="PeerJ">
        <title>Extensive microbial diversity within the chicken gut microbiome revealed by metagenomics and culture.</title>
        <authorList>
            <person name="Gilroy R."/>
            <person name="Ravi A."/>
            <person name="Getino M."/>
            <person name="Pursley I."/>
            <person name="Horton D.L."/>
            <person name="Alikhan N.F."/>
            <person name="Baker D."/>
            <person name="Gharbi K."/>
            <person name="Hall N."/>
            <person name="Watson M."/>
            <person name="Adriaenssens E.M."/>
            <person name="Foster-Nyarko E."/>
            <person name="Jarju S."/>
            <person name="Secka A."/>
            <person name="Antonio M."/>
            <person name="Oren A."/>
            <person name="Chaudhuri R.R."/>
            <person name="La Ragione R."/>
            <person name="Hildebrand F."/>
            <person name="Pallen M.J."/>
        </authorList>
    </citation>
    <scope>NUCLEOTIDE SEQUENCE</scope>
    <source>
        <strain evidence="5">F6-6636</strain>
    </source>
</reference>
<dbReference type="InterPro" id="IPR006146">
    <property type="entry name" value="5'-Nucleotdase_CS"/>
</dbReference>
<dbReference type="InterPro" id="IPR008334">
    <property type="entry name" value="5'-Nucleotdase_C"/>
</dbReference>
<comment type="similarity">
    <text evidence="2">Belongs to the 5'-nucleotidase family.</text>
</comment>
<organism evidence="5 6">
    <name type="scientific">Candidatus Paralactobacillus gallistercoris</name>
    <dbReference type="NCBI Taxonomy" id="2838724"/>
    <lineage>
        <taxon>Bacteria</taxon>
        <taxon>Bacillati</taxon>
        <taxon>Bacillota</taxon>
        <taxon>Bacilli</taxon>
        <taxon>Lactobacillales</taxon>
        <taxon>Lactobacillaceae</taxon>
        <taxon>Lactobacillus</taxon>
    </lineage>
</organism>
<dbReference type="InterPro" id="IPR011240">
    <property type="entry name" value="Pesterase_YunD"/>
</dbReference>
<dbReference type="PROSITE" id="PS00785">
    <property type="entry name" value="5_NUCLEOTIDASE_1"/>
    <property type="match status" value="1"/>
</dbReference>
<dbReference type="SUPFAM" id="SSF56300">
    <property type="entry name" value="Metallo-dependent phosphatases"/>
    <property type="match status" value="1"/>
</dbReference>
<evidence type="ECO:0000256" key="1">
    <source>
        <dbReference type="ARBA" id="ARBA00022729"/>
    </source>
</evidence>
<dbReference type="GO" id="GO:0030288">
    <property type="term" value="C:outer membrane-bounded periplasmic space"/>
    <property type="evidence" value="ECO:0007669"/>
    <property type="project" value="TreeGrafter"/>
</dbReference>
<dbReference type="GO" id="GO:0009166">
    <property type="term" value="P:nucleotide catabolic process"/>
    <property type="evidence" value="ECO:0007669"/>
    <property type="project" value="InterPro"/>
</dbReference>
<dbReference type="InterPro" id="IPR004843">
    <property type="entry name" value="Calcineurin-like_PHP"/>
</dbReference>